<evidence type="ECO:0000256" key="3">
    <source>
        <dbReference type="ARBA" id="ARBA00022598"/>
    </source>
</evidence>
<evidence type="ECO:0000256" key="5">
    <source>
        <dbReference type="ARBA" id="ARBA00022840"/>
    </source>
</evidence>
<dbReference type="InterPro" id="IPR045851">
    <property type="entry name" value="AMP-bd_C_sf"/>
</dbReference>
<evidence type="ECO:0000313" key="7">
    <source>
        <dbReference type="EMBL" id="TCV86574.1"/>
    </source>
</evidence>
<dbReference type="Gene3D" id="3.30.300.30">
    <property type="match status" value="1"/>
</dbReference>
<evidence type="ECO:0000256" key="4">
    <source>
        <dbReference type="ARBA" id="ARBA00022741"/>
    </source>
</evidence>
<evidence type="ECO:0000256" key="1">
    <source>
        <dbReference type="ARBA" id="ARBA00006432"/>
    </source>
</evidence>
<dbReference type="GO" id="GO:0006631">
    <property type="term" value="P:fatty acid metabolic process"/>
    <property type="evidence" value="ECO:0007669"/>
    <property type="project" value="TreeGrafter"/>
</dbReference>
<accession>A0A4R3Y7P2</accession>
<keyword evidence="3 8" id="KW-0436">Ligase</keyword>
<comment type="caution">
    <text evidence="7">The sequence shown here is derived from an EMBL/GenBank/DDBJ whole genome shotgun (WGS) entry which is preliminary data.</text>
</comment>
<reference evidence="7 9" key="1">
    <citation type="submission" date="2019-03" db="EMBL/GenBank/DDBJ databases">
        <title>Genomic Encyclopedia of Type Strains, Phase IV (KMG-IV): sequencing the most valuable type-strain genomes for metagenomic binning, comparative biology and taxonomic classification.</title>
        <authorList>
            <person name="Goeker M."/>
        </authorList>
    </citation>
    <scope>NUCLEOTIDE SEQUENCE [LARGE SCALE GENOMIC DNA]</scope>
    <source>
        <strain evidence="7 9">DSM 28140</strain>
    </source>
</reference>
<dbReference type="AlphaFoldDB" id="A0A4R3Y7P2"/>
<evidence type="ECO:0000313" key="10">
    <source>
        <dbReference type="Proteomes" id="UP000305526"/>
    </source>
</evidence>
<dbReference type="GO" id="GO:0008756">
    <property type="term" value="F:o-succinylbenzoate-CoA ligase activity"/>
    <property type="evidence" value="ECO:0007669"/>
    <property type="project" value="UniProtKB-EC"/>
</dbReference>
<keyword evidence="10" id="KW-1185">Reference proteome</keyword>
<gene>
    <name evidence="8" type="primary">menE</name>
    <name evidence="7" type="ORF">EDC16_106131</name>
    <name evidence="8" type="ORF">FHQ21_00780</name>
</gene>
<sequence length="529" mass="58949">MSDVIRSLAELAQQQQGAIYYPLDNLSFGEASANKASQELDSDLLLLSLLPKTATDTTALELSWQQVFALIDCLADELAAQGVSCQQGLALIGKNSLPQLLLYLAGLSLGVRVMVINPQFPAEKIARILSQNQLDFYCSTTPLPELEALADKTQSRYLSNEGLASAVSELVSAEYDKNYQRVTPRLWQQALTMTLTSGSSGDPKAVVHDIVAHWQNALGVNEFLAFDSSKSWLLSLPLYHVSGQGIVWRWLNAAAELHFSGIDFYRSIGRATHVSLVPTQLQRYLAYLEQASKIQKSAVDHRLAATEAVLLGGAPIDPMLCAQAQAEGLNTFSGYGMTEMASTVFVCQNDLEQPQMRLLRGRELCIREQEIWLRGAGLAQGYWRDGTVEPLLNAEGWYQTKDRGLWHNGNLTVLGRLDHQFISGGENIQPEEIEQILQQYSEIEQAVVLPWADAEFGYRPVAMVKFKQPFSVQLVGEVRLWLQDKLERFKQPIAYYPLPSETGSQQMKVARGSLLQVLQQLQYQPKENQ</sequence>
<keyword evidence="5" id="KW-0067">ATP-binding</keyword>
<dbReference type="PANTHER" id="PTHR43201:SF8">
    <property type="entry name" value="ACYL-COA SYNTHETASE FAMILY MEMBER 3"/>
    <property type="match status" value="1"/>
</dbReference>
<organism evidence="7 9">
    <name type="scientific">Testudinibacter aquarius</name>
    <dbReference type="NCBI Taxonomy" id="1524974"/>
    <lineage>
        <taxon>Bacteria</taxon>
        <taxon>Pseudomonadati</taxon>
        <taxon>Pseudomonadota</taxon>
        <taxon>Gammaproteobacteria</taxon>
        <taxon>Pasteurellales</taxon>
        <taxon>Pasteurellaceae</taxon>
        <taxon>Testudinibacter</taxon>
    </lineage>
</organism>
<evidence type="ECO:0000256" key="2">
    <source>
        <dbReference type="ARBA" id="ARBA00022428"/>
    </source>
</evidence>
<dbReference type="PANTHER" id="PTHR43201">
    <property type="entry name" value="ACYL-COA SYNTHETASE"/>
    <property type="match status" value="1"/>
</dbReference>
<dbReference type="Proteomes" id="UP000294619">
    <property type="component" value="Unassembled WGS sequence"/>
</dbReference>
<dbReference type="GO" id="GO:0031956">
    <property type="term" value="F:medium-chain fatty acid-CoA ligase activity"/>
    <property type="evidence" value="ECO:0007669"/>
    <property type="project" value="TreeGrafter"/>
</dbReference>
<dbReference type="NCBIfam" id="TIGR01923">
    <property type="entry name" value="menE"/>
    <property type="match status" value="1"/>
</dbReference>
<keyword evidence="4" id="KW-0547">Nucleotide-binding</keyword>
<dbReference type="InterPro" id="IPR010192">
    <property type="entry name" value="MenE"/>
</dbReference>
<dbReference type="Proteomes" id="UP000305526">
    <property type="component" value="Unassembled WGS sequence"/>
</dbReference>
<protein>
    <submittedName>
        <fullName evidence="7">2-succinylbenzoyl-CoA synthetase</fullName>
    </submittedName>
    <submittedName>
        <fullName evidence="8">O-succinylbenzoate--CoA ligase</fullName>
        <ecNumber evidence="8">6.2.1.26</ecNumber>
    </submittedName>
</protein>
<comment type="similarity">
    <text evidence="1">Belongs to the ATP-dependent AMP-binding enzyme family.</text>
</comment>
<dbReference type="InterPro" id="IPR020845">
    <property type="entry name" value="AMP-binding_CS"/>
</dbReference>
<evidence type="ECO:0000313" key="8">
    <source>
        <dbReference type="EMBL" id="TNG93545.1"/>
    </source>
</evidence>
<dbReference type="Pfam" id="PF00501">
    <property type="entry name" value="AMP-binding"/>
    <property type="match status" value="1"/>
</dbReference>
<proteinExistence type="inferred from homology"/>
<dbReference type="InterPro" id="IPR000873">
    <property type="entry name" value="AMP-dep_synth/lig_dom"/>
</dbReference>
<dbReference type="EMBL" id="VDGV01000006">
    <property type="protein sequence ID" value="TNG93545.1"/>
    <property type="molecule type" value="Genomic_DNA"/>
</dbReference>
<dbReference type="CDD" id="cd17630">
    <property type="entry name" value="OSB_MenE-like"/>
    <property type="match status" value="1"/>
</dbReference>
<dbReference type="RefSeq" id="WP_132967147.1">
    <property type="nucleotide sequence ID" value="NZ_LEKL01000030.1"/>
</dbReference>
<evidence type="ECO:0000313" key="9">
    <source>
        <dbReference type="Proteomes" id="UP000294619"/>
    </source>
</evidence>
<dbReference type="GO" id="GO:0009234">
    <property type="term" value="P:menaquinone biosynthetic process"/>
    <property type="evidence" value="ECO:0007669"/>
    <property type="project" value="UniProtKB-KW"/>
</dbReference>
<feature type="domain" description="AMP-dependent synthetase/ligase" evidence="6">
    <location>
        <begin position="59"/>
        <end position="383"/>
    </location>
</feature>
<dbReference type="EC" id="6.2.1.26" evidence="8"/>
<dbReference type="EMBL" id="SMCP01000006">
    <property type="protein sequence ID" value="TCV86574.1"/>
    <property type="molecule type" value="Genomic_DNA"/>
</dbReference>
<evidence type="ECO:0000259" key="6">
    <source>
        <dbReference type="Pfam" id="PF00501"/>
    </source>
</evidence>
<dbReference type="Gene3D" id="3.40.50.12780">
    <property type="entry name" value="N-terminal domain of ligase-like"/>
    <property type="match status" value="1"/>
</dbReference>
<name>A0A4R3Y7P2_9PAST</name>
<keyword evidence="2" id="KW-0474">Menaquinone biosynthesis</keyword>
<dbReference type="NCBIfam" id="NF006539">
    <property type="entry name" value="PRK09029.1"/>
    <property type="match status" value="1"/>
</dbReference>
<dbReference type="GO" id="GO:0005524">
    <property type="term" value="F:ATP binding"/>
    <property type="evidence" value="ECO:0007669"/>
    <property type="project" value="UniProtKB-KW"/>
</dbReference>
<dbReference type="InterPro" id="IPR042099">
    <property type="entry name" value="ANL_N_sf"/>
</dbReference>
<dbReference type="PROSITE" id="PS00455">
    <property type="entry name" value="AMP_BINDING"/>
    <property type="match status" value="1"/>
</dbReference>
<dbReference type="SUPFAM" id="SSF56801">
    <property type="entry name" value="Acetyl-CoA synthetase-like"/>
    <property type="match status" value="1"/>
</dbReference>
<reference evidence="8 10" key="2">
    <citation type="submission" date="2019-05" db="EMBL/GenBank/DDBJ databases">
        <title>Pasteurellaceae isolates from reptiles.</title>
        <authorList>
            <person name="Bojesen A.M."/>
            <person name="Lund E."/>
        </authorList>
    </citation>
    <scope>NUCLEOTIDE SEQUENCE [LARGE SCALE GENOMIC DNA]</scope>
    <source>
        <strain evidence="8 10">ELNT2x</strain>
    </source>
</reference>